<accession>A0A195C648</accession>
<feature type="compositionally biased region" description="Gly residues" evidence="1">
    <location>
        <begin position="136"/>
        <end position="146"/>
    </location>
</feature>
<organism evidence="2 3">
    <name type="scientific">Cyphomyrmex costatus</name>
    <dbReference type="NCBI Taxonomy" id="456900"/>
    <lineage>
        <taxon>Eukaryota</taxon>
        <taxon>Metazoa</taxon>
        <taxon>Ecdysozoa</taxon>
        <taxon>Arthropoda</taxon>
        <taxon>Hexapoda</taxon>
        <taxon>Insecta</taxon>
        <taxon>Pterygota</taxon>
        <taxon>Neoptera</taxon>
        <taxon>Endopterygota</taxon>
        <taxon>Hymenoptera</taxon>
        <taxon>Apocrita</taxon>
        <taxon>Aculeata</taxon>
        <taxon>Formicoidea</taxon>
        <taxon>Formicidae</taxon>
        <taxon>Myrmicinae</taxon>
        <taxon>Cyphomyrmex</taxon>
    </lineage>
</organism>
<feature type="region of interest" description="Disordered" evidence="1">
    <location>
        <begin position="26"/>
        <end position="146"/>
    </location>
</feature>
<sequence length="211" mass="22484">LASFGALFQFGCTNIVYRKRETMAESAGLGKAGNNDDDDGGDDGDRGAGRRDEGEKRRAAARNAARERARRRERERDGERERKRKREREAGAASSSSSSSSGGGGGSGGFRRGQVTGRESRAARSVDRTKLPPMPRGGGDGDGGGSITPCRALTMANESERTLPPLLLLLLLTVFYTVPFYAPTSSMRFLDGAGGAWSNVLMSDVDMSNDA</sequence>
<dbReference type="Proteomes" id="UP000078542">
    <property type="component" value="Unassembled WGS sequence"/>
</dbReference>
<protein>
    <submittedName>
        <fullName evidence="2">Uncharacterized protein</fullName>
    </submittedName>
</protein>
<evidence type="ECO:0000313" key="3">
    <source>
        <dbReference type="Proteomes" id="UP000078542"/>
    </source>
</evidence>
<feature type="non-terminal residue" evidence="2">
    <location>
        <position position="1"/>
    </location>
</feature>
<feature type="compositionally biased region" description="Gly residues" evidence="1">
    <location>
        <begin position="101"/>
        <end position="111"/>
    </location>
</feature>
<name>A0A195C648_9HYME</name>
<gene>
    <name evidence="2" type="ORF">ALC62_13161</name>
</gene>
<feature type="compositionally biased region" description="Low complexity" evidence="1">
    <location>
        <begin position="91"/>
        <end position="100"/>
    </location>
</feature>
<feature type="compositionally biased region" description="Basic and acidic residues" evidence="1">
    <location>
        <begin position="118"/>
        <end position="130"/>
    </location>
</feature>
<dbReference type="EMBL" id="KQ978231">
    <property type="protein sequence ID" value="KYM96110.1"/>
    <property type="molecule type" value="Genomic_DNA"/>
</dbReference>
<reference evidence="2 3" key="1">
    <citation type="submission" date="2016-03" db="EMBL/GenBank/DDBJ databases">
        <title>Cyphomyrmex costatus WGS genome.</title>
        <authorList>
            <person name="Nygaard S."/>
            <person name="Hu H."/>
            <person name="Boomsma J."/>
            <person name="Zhang G."/>
        </authorList>
    </citation>
    <scope>NUCLEOTIDE SEQUENCE [LARGE SCALE GENOMIC DNA]</scope>
    <source>
        <strain evidence="2">MS0001</strain>
        <tissue evidence="2">Whole body</tissue>
    </source>
</reference>
<dbReference type="AlphaFoldDB" id="A0A195C648"/>
<proteinExistence type="predicted"/>
<evidence type="ECO:0000256" key="1">
    <source>
        <dbReference type="SAM" id="MobiDB-lite"/>
    </source>
</evidence>
<feature type="compositionally biased region" description="Basic and acidic residues" evidence="1">
    <location>
        <begin position="43"/>
        <end position="81"/>
    </location>
</feature>
<evidence type="ECO:0000313" key="2">
    <source>
        <dbReference type="EMBL" id="KYM96110.1"/>
    </source>
</evidence>
<keyword evidence="3" id="KW-1185">Reference proteome</keyword>